<dbReference type="GO" id="GO:0034028">
    <property type="term" value="F:5-(carboxyamino)imidazole ribonucleotide synthase activity"/>
    <property type="evidence" value="ECO:0007669"/>
    <property type="project" value="UniProtKB-UniRule"/>
</dbReference>
<dbReference type="InterPro" id="IPR011054">
    <property type="entry name" value="Rudment_hybrid_motif"/>
</dbReference>
<dbReference type="Gene3D" id="3.30.1490.20">
    <property type="entry name" value="ATP-grasp fold, A domain"/>
    <property type="match status" value="1"/>
</dbReference>
<dbReference type="InterPro" id="IPR003135">
    <property type="entry name" value="ATP-grasp_carboxylate-amine"/>
</dbReference>
<evidence type="ECO:0000256" key="6">
    <source>
        <dbReference type="SAM" id="MobiDB-lite"/>
    </source>
</evidence>
<dbReference type="InterPro" id="IPR013815">
    <property type="entry name" value="ATP_grasp_subdomain_1"/>
</dbReference>
<dbReference type="InterPro" id="IPR005875">
    <property type="entry name" value="PurK"/>
</dbReference>
<feature type="domain" description="ATP-grasp" evidence="7">
    <location>
        <begin position="111"/>
        <end position="321"/>
    </location>
</feature>
<comment type="caution">
    <text evidence="8">The sequence shown here is derived from an EMBL/GenBank/DDBJ whole genome shotgun (WGS) entry which is preliminary data.</text>
</comment>
<feature type="binding site" evidence="4">
    <location>
        <position position="107"/>
    </location>
    <ligand>
        <name>ATP</name>
        <dbReference type="ChEBI" id="CHEBI:30616"/>
    </ligand>
</feature>
<reference evidence="8" key="1">
    <citation type="submission" date="2021-01" db="EMBL/GenBank/DDBJ databases">
        <title>YIM 132084 draft genome.</title>
        <authorList>
            <person name="An D."/>
        </authorList>
    </citation>
    <scope>NUCLEOTIDE SEQUENCE</scope>
    <source>
        <strain evidence="8">YIM 132084</strain>
    </source>
</reference>
<dbReference type="SUPFAM" id="SSF52440">
    <property type="entry name" value="PreATP-grasp domain"/>
    <property type="match status" value="1"/>
</dbReference>
<gene>
    <name evidence="4 5" type="primary">purK</name>
    <name evidence="8" type="ORF">JL106_10400</name>
</gene>
<comment type="function">
    <text evidence="4">Catalyzes the ATP-dependent conversion of 5-aminoimidazole ribonucleotide (AIR) and HCO(3)(-) to N5-carboxyaminoimidazole ribonucleotide (N5-CAIR).</text>
</comment>
<accession>A0A938YD83</accession>
<evidence type="ECO:0000259" key="7">
    <source>
        <dbReference type="PROSITE" id="PS50975"/>
    </source>
</evidence>
<protein>
    <recommendedName>
        <fullName evidence="4 5">N5-carboxyaminoimidazole ribonucleotide synthase</fullName>
        <shortName evidence="4 5">N5-CAIR synthase</shortName>
        <ecNumber evidence="4 5">6.3.4.18</ecNumber>
    </recommendedName>
    <alternativeName>
        <fullName evidence="4 5">5-(carboxyamino)imidazole ribonucleotide synthetase</fullName>
    </alternativeName>
</protein>
<dbReference type="InterPro" id="IPR054350">
    <property type="entry name" value="PurT/PurK_preATP-grasp"/>
</dbReference>
<dbReference type="GO" id="GO:0005829">
    <property type="term" value="C:cytosol"/>
    <property type="evidence" value="ECO:0007669"/>
    <property type="project" value="TreeGrafter"/>
</dbReference>
<evidence type="ECO:0000256" key="4">
    <source>
        <dbReference type="HAMAP-Rule" id="MF_01928"/>
    </source>
</evidence>
<dbReference type="PANTHER" id="PTHR11609:SF5">
    <property type="entry name" value="PHOSPHORIBOSYLAMINOIMIDAZOLE CARBOXYLASE"/>
    <property type="match status" value="1"/>
</dbReference>
<keyword evidence="1 4" id="KW-0547">Nucleotide-binding</keyword>
<keyword evidence="9" id="KW-1185">Reference proteome</keyword>
<dbReference type="Proteomes" id="UP000663792">
    <property type="component" value="Unassembled WGS sequence"/>
</dbReference>
<dbReference type="EC" id="6.3.4.18" evidence="4 5"/>
<dbReference type="RefSeq" id="WP_205260636.1">
    <property type="nucleotide sequence ID" value="NZ_JAERWK010000012.1"/>
</dbReference>
<sequence>MDERTQLPRVGMVGGGQLARMTHQAAIALGQSVRILATSPDDSAALVAPDVTIGSHLDRDALLAFARGCDVVTFDHEHVPGEHLEALAAAGHTVAPGAAALRYAQDKAAMRTRLAELGLPVPAFAVVPVAGRDAAAVTADIETFAHGQDRRGGRDWPVVAKSARGGYDGRGVFVLRSSDDAAELAAQLSATPDPAELVLEPFVPMARELAAVVARSPFGQAAAWPVVQTVQDDGICVEVIAPAPELPEDRAAAATRLALRIADALGVVGVLAVELFEVAPGPDAPDGILVNELAMRPHNSAHWSMDGAVTGQFEQHLRAVLDYPLGRTDALAPWTVMGNVLGGPADGLGAAVGIDERLHHLSARFPQVKVHLYGKTPRPGRKLGHVNVLGSDLAELRRTAQLAAAYLGSGQWPDGWDPHTADAASPGGPGGPGPAATLPR</sequence>
<keyword evidence="4 5" id="KW-0436">Ligase</keyword>
<dbReference type="Gene3D" id="3.40.50.20">
    <property type="match status" value="1"/>
</dbReference>
<dbReference type="Pfam" id="PF02222">
    <property type="entry name" value="ATP-grasp"/>
    <property type="match status" value="1"/>
</dbReference>
<comment type="pathway">
    <text evidence="4 5">Purine metabolism; IMP biosynthesis via de novo pathway; 5-amino-1-(5-phospho-D-ribosyl)imidazole-4-carboxylate from 5-amino-1-(5-phospho-D-ribosyl)imidazole (N5-CAIR route): step 1/2.</text>
</comment>
<comment type="function">
    <text evidence="5">Catalyzes the ATP-dependent conversion of 5-aminoimidazole ribonucleotide (AIR) and HCO(3)- to N5-carboxyaminoimidazole ribonucleotide (N5-CAIR).</text>
</comment>
<dbReference type="AlphaFoldDB" id="A0A938YD83"/>
<comment type="subunit">
    <text evidence="4 5">Homodimer.</text>
</comment>
<dbReference type="Gene3D" id="3.30.470.20">
    <property type="entry name" value="ATP-grasp fold, B domain"/>
    <property type="match status" value="1"/>
</dbReference>
<evidence type="ECO:0000256" key="5">
    <source>
        <dbReference type="RuleBase" id="RU361200"/>
    </source>
</evidence>
<keyword evidence="2 4" id="KW-0658">Purine biosynthesis</keyword>
<keyword evidence="3 4" id="KW-0067">ATP-binding</keyword>
<evidence type="ECO:0000256" key="3">
    <source>
        <dbReference type="ARBA" id="ARBA00022840"/>
    </source>
</evidence>
<evidence type="ECO:0000313" key="9">
    <source>
        <dbReference type="Proteomes" id="UP000663792"/>
    </source>
</evidence>
<evidence type="ECO:0000256" key="1">
    <source>
        <dbReference type="ARBA" id="ARBA00022741"/>
    </source>
</evidence>
<dbReference type="HAMAP" id="MF_01928">
    <property type="entry name" value="PurK"/>
    <property type="match status" value="1"/>
</dbReference>
<evidence type="ECO:0000313" key="8">
    <source>
        <dbReference type="EMBL" id="MBM9467689.1"/>
    </source>
</evidence>
<dbReference type="InterPro" id="IPR040686">
    <property type="entry name" value="PurK_C"/>
</dbReference>
<dbReference type="InterPro" id="IPR011761">
    <property type="entry name" value="ATP-grasp"/>
</dbReference>
<dbReference type="GO" id="GO:0046872">
    <property type="term" value="F:metal ion binding"/>
    <property type="evidence" value="ECO:0007669"/>
    <property type="project" value="InterPro"/>
</dbReference>
<dbReference type="GO" id="GO:0005524">
    <property type="term" value="F:ATP binding"/>
    <property type="evidence" value="ECO:0007669"/>
    <property type="project" value="UniProtKB-UniRule"/>
</dbReference>
<dbReference type="NCBIfam" id="NF004680">
    <property type="entry name" value="PRK06019.1-6"/>
    <property type="match status" value="1"/>
</dbReference>
<dbReference type="NCBIfam" id="TIGR01161">
    <property type="entry name" value="purK"/>
    <property type="match status" value="1"/>
</dbReference>
<comment type="similarity">
    <text evidence="4 5">Belongs to the PurK/PurT family.</text>
</comment>
<name>A0A938YD83_9ACTN</name>
<feature type="binding site" evidence="4">
    <location>
        <begin position="291"/>
        <end position="292"/>
    </location>
    <ligand>
        <name>ATP</name>
        <dbReference type="ChEBI" id="CHEBI:30616"/>
    </ligand>
</feature>
<comment type="caution">
    <text evidence="4">Lacks conserved residue(s) required for the propagation of feature annotation.</text>
</comment>
<dbReference type="SUPFAM" id="SSF51246">
    <property type="entry name" value="Rudiment single hybrid motif"/>
    <property type="match status" value="1"/>
</dbReference>
<dbReference type="GO" id="GO:0006189">
    <property type="term" value="P:'de novo' IMP biosynthetic process"/>
    <property type="evidence" value="ECO:0007669"/>
    <property type="project" value="UniProtKB-UniRule"/>
</dbReference>
<proteinExistence type="inferred from homology"/>
<dbReference type="GO" id="GO:0004638">
    <property type="term" value="F:phosphoribosylaminoimidazole carboxylase activity"/>
    <property type="evidence" value="ECO:0007669"/>
    <property type="project" value="InterPro"/>
</dbReference>
<dbReference type="Pfam" id="PF17769">
    <property type="entry name" value="PurK_C"/>
    <property type="match status" value="1"/>
</dbReference>
<dbReference type="PANTHER" id="PTHR11609">
    <property type="entry name" value="PURINE BIOSYNTHESIS PROTEIN 6/7, PUR6/7"/>
    <property type="match status" value="1"/>
</dbReference>
<feature type="binding site" evidence="4">
    <location>
        <position position="208"/>
    </location>
    <ligand>
        <name>ATP</name>
        <dbReference type="ChEBI" id="CHEBI:30616"/>
    </ligand>
</feature>
<dbReference type="Pfam" id="PF22660">
    <property type="entry name" value="RS_preATP-grasp-like"/>
    <property type="match status" value="1"/>
</dbReference>
<dbReference type="SUPFAM" id="SSF56059">
    <property type="entry name" value="Glutathione synthetase ATP-binding domain-like"/>
    <property type="match status" value="1"/>
</dbReference>
<feature type="binding site" evidence="4">
    <location>
        <begin position="200"/>
        <end position="203"/>
    </location>
    <ligand>
        <name>ATP</name>
        <dbReference type="ChEBI" id="CHEBI:30616"/>
    </ligand>
</feature>
<dbReference type="InterPro" id="IPR016185">
    <property type="entry name" value="PreATP-grasp_dom_sf"/>
</dbReference>
<feature type="binding site" evidence="4">
    <location>
        <position position="161"/>
    </location>
    <ligand>
        <name>ATP</name>
        <dbReference type="ChEBI" id="CHEBI:30616"/>
    </ligand>
</feature>
<dbReference type="EMBL" id="JAERWK010000012">
    <property type="protein sequence ID" value="MBM9467689.1"/>
    <property type="molecule type" value="Genomic_DNA"/>
</dbReference>
<dbReference type="PROSITE" id="PS50975">
    <property type="entry name" value="ATP_GRASP"/>
    <property type="match status" value="1"/>
</dbReference>
<evidence type="ECO:0000256" key="2">
    <source>
        <dbReference type="ARBA" id="ARBA00022755"/>
    </source>
</evidence>
<dbReference type="NCBIfam" id="NF004679">
    <property type="entry name" value="PRK06019.1-5"/>
    <property type="match status" value="1"/>
</dbReference>
<feature type="region of interest" description="Disordered" evidence="6">
    <location>
        <begin position="413"/>
        <end position="440"/>
    </location>
</feature>
<comment type="catalytic activity">
    <reaction evidence="4 5">
        <text>5-amino-1-(5-phospho-beta-D-ribosyl)imidazole + hydrogencarbonate + ATP = 5-carboxyamino-1-(5-phospho-D-ribosyl)imidazole + ADP + phosphate + 2 H(+)</text>
        <dbReference type="Rhea" id="RHEA:19317"/>
        <dbReference type="ChEBI" id="CHEBI:15378"/>
        <dbReference type="ChEBI" id="CHEBI:17544"/>
        <dbReference type="ChEBI" id="CHEBI:30616"/>
        <dbReference type="ChEBI" id="CHEBI:43474"/>
        <dbReference type="ChEBI" id="CHEBI:58730"/>
        <dbReference type="ChEBI" id="CHEBI:137981"/>
        <dbReference type="ChEBI" id="CHEBI:456216"/>
        <dbReference type="EC" id="6.3.4.18"/>
    </reaction>
</comment>
<organism evidence="8 9">
    <name type="scientific">Nakamurella leprariae</name>
    <dbReference type="NCBI Taxonomy" id="2803911"/>
    <lineage>
        <taxon>Bacteria</taxon>
        <taxon>Bacillati</taxon>
        <taxon>Actinomycetota</taxon>
        <taxon>Actinomycetes</taxon>
        <taxon>Nakamurellales</taxon>
        <taxon>Nakamurellaceae</taxon>
        <taxon>Nakamurella</taxon>
    </lineage>
</organism>